<name>A0ABM7X134_9BACT</name>
<dbReference type="InterPro" id="IPR050171">
    <property type="entry name" value="MFS_Transporters"/>
</dbReference>
<dbReference type="PROSITE" id="PS00216">
    <property type="entry name" value="SUGAR_TRANSPORT_1"/>
    <property type="match status" value="1"/>
</dbReference>
<feature type="transmembrane region" description="Helical" evidence="7">
    <location>
        <begin position="52"/>
        <end position="72"/>
    </location>
</feature>
<dbReference type="InterPro" id="IPR005829">
    <property type="entry name" value="Sugar_transporter_CS"/>
</dbReference>
<proteinExistence type="predicted"/>
<dbReference type="CDD" id="cd17329">
    <property type="entry name" value="MFS_MdtH_MDR_like"/>
    <property type="match status" value="1"/>
</dbReference>
<sequence>MRRLITSQVAGFPATFWWLWAGALLSALASFVFVFLAVYLTARGFDARTTGLLVSAMGVGTLAAGPIGGALADRIGRKPTLLAALLATAASAAFLGAVRAPAAIAAGVLGFGLSTATIFPAVRAMVADLVAPADRTRAFALLYWANNLGAGLSAAVGGAVGERSWLGLFLADATTTLVFAAVVWRRVPETRPAPAAPGAGSATAPARGYGAVLRDRPFVAFALVFVAFITVFWQFAAAAPIAMTRAGLRPAEIGRVLAVNGFLIVVLTPLVSRAVARLDPAHVLAVGALAVGAGYGAYALCDGPAGFAAATAVWTLGEIASLPVAAALVASLSPPDLRGRYQGIYALSFGAGQTLAPIVGGSVLEAAGPAVLWPSCLGAMVVVAGAHLALGAGRRSAASRTSEAP</sequence>
<keyword evidence="4 7" id="KW-0812">Transmembrane</keyword>
<dbReference type="Gene3D" id="1.20.1250.20">
    <property type="entry name" value="MFS general substrate transporter like domains"/>
    <property type="match status" value="1"/>
</dbReference>
<dbReference type="PANTHER" id="PTHR23517">
    <property type="entry name" value="RESISTANCE PROTEIN MDTM, PUTATIVE-RELATED-RELATED"/>
    <property type="match status" value="1"/>
</dbReference>
<feature type="transmembrane region" description="Helical" evidence="7">
    <location>
        <begin position="253"/>
        <end position="271"/>
    </location>
</feature>
<gene>
    <name evidence="9" type="ORF">AMOR_45030</name>
</gene>
<keyword evidence="5 7" id="KW-1133">Transmembrane helix</keyword>
<feature type="transmembrane region" description="Helical" evidence="7">
    <location>
        <begin position="104"/>
        <end position="126"/>
    </location>
</feature>
<evidence type="ECO:0000256" key="1">
    <source>
        <dbReference type="ARBA" id="ARBA00004651"/>
    </source>
</evidence>
<dbReference type="RefSeq" id="WP_248354401.1">
    <property type="nucleotide sequence ID" value="NZ_AP025591.1"/>
</dbReference>
<evidence type="ECO:0000256" key="3">
    <source>
        <dbReference type="ARBA" id="ARBA00022475"/>
    </source>
</evidence>
<protein>
    <submittedName>
        <fullName evidence="9">MFS transporter</fullName>
    </submittedName>
</protein>
<evidence type="ECO:0000256" key="5">
    <source>
        <dbReference type="ARBA" id="ARBA00022989"/>
    </source>
</evidence>
<feature type="transmembrane region" description="Helical" evidence="7">
    <location>
        <begin position="138"/>
        <end position="159"/>
    </location>
</feature>
<feature type="transmembrane region" description="Helical" evidence="7">
    <location>
        <begin position="12"/>
        <end position="40"/>
    </location>
</feature>
<evidence type="ECO:0000256" key="6">
    <source>
        <dbReference type="ARBA" id="ARBA00023136"/>
    </source>
</evidence>
<feature type="transmembrane region" description="Helical" evidence="7">
    <location>
        <begin position="165"/>
        <end position="184"/>
    </location>
</feature>
<dbReference type="Proteomes" id="UP001162891">
    <property type="component" value="Chromosome"/>
</dbReference>
<dbReference type="InterPro" id="IPR011701">
    <property type="entry name" value="MFS"/>
</dbReference>
<dbReference type="Pfam" id="PF07690">
    <property type="entry name" value="MFS_1"/>
    <property type="match status" value="1"/>
</dbReference>
<feature type="transmembrane region" description="Helical" evidence="7">
    <location>
        <begin position="218"/>
        <end position="241"/>
    </location>
</feature>
<feature type="transmembrane region" description="Helical" evidence="7">
    <location>
        <begin position="283"/>
        <end position="300"/>
    </location>
</feature>
<evidence type="ECO:0000256" key="4">
    <source>
        <dbReference type="ARBA" id="ARBA00022692"/>
    </source>
</evidence>
<evidence type="ECO:0000313" key="10">
    <source>
        <dbReference type="Proteomes" id="UP001162891"/>
    </source>
</evidence>
<accession>A0ABM7X134</accession>
<dbReference type="InterPro" id="IPR020846">
    <property type="entry name" value="MFS_dom"/>
</dbReference>
<keyword evidence="3" id="KW-1003">Cell membrane</keyword>
<dbReference type="PANTHER" id="PTHR23517:SF2">
    <property type="entry name" value="MULTIDRUG RESISTANCE PROTEIN MDTH"/>
    <property type="match status" value="1"/>
</dbReference>
<feature type="transmembrane region" description="Helical" evidence="7">
    <location>
        <begin position="344"/>
        <end position="364"/>
    </location>
</feature>
<feature type="transmembrane region" description="Helical" evidence="7">
    <location>
        <begin position="306"/>
        <end position="332"/>
    </location>
</feature>
<dbReference type="EMBL" id="AP025591">
    <property type="protein sequence ID" value="BDG05507.1"/>
    <property type="molecule type" value="Genomic_DNA"/>
</dbReference>
<organism evidence="9 10">
    <name type="scientific">Anaeromyxobacter oryzae</name>
    <dbReference type="NCBI Taxonomy" id="2918170"/>
    <lineage>
        <taxon>Bacteria</taxon>
        <taxon>Pseudomonadati</taxon>
        <taxon>Myxococcota</taxon>
        <taxon>Myxococcia</taxon>
        <taxon>Myxococcales</taxon>
        <taxon>Cystobacterineae</taxon>
        <taxon>Anaeromyxobacteraceae</taxon>
        <taxon>Anaeromyxobacter</taxon>
    </lineage>
</organism>
<evidence type="ECO:0000259" key="8">
    <source>
        <dbReference type="PROSITE" id="PS50850"/>
    </source>
</evidence>
<evidence type="ECO:0000256" key="7">
    <source>
        <dbReference type="SAM" id="Phobius"/>
    </source>
</evidence>
<dbReference type="SUPFAM" id="SSF103473">
    <property type="entry name" value="MFS general substrate transporter"/>
    <property type="match status" value="1"/>
</dbReference>
<evidence type="ECO:0000256" key="2">
    <source>
        <dbReference type="ARBA" id="ARBA00022448"/>
    </source>
</evidence>
<feature type="domain" description="Major facilitator superfamily (MFS) profile" evidence="8">
    <location>
        <begin position="15"/>
        <end position="405"/>
    </location>
</feature>
<keyword evidence="2" id="KW-0813">Transport</keyword>
<dbReference type="InterPro" id="IPR036259">
    <property type="entry name" value="MFS_trans_sf"/>
</dbReference>
<comment type="subcellular location">
    <subcellularLocation>
        <location evidence="1">Cell membrane</location>
        <topology evidence="1">Multi-pass membrane protein</topology>
    </subcellularLocation>
</comment>
<keyword evidence="10" id="KW-1185">Reference proteome</keyword>
<evidence type="ECO:0000313" key="9">
    <source>
        <dbReference type="EMBL" id="BDG05507.1"/>
    </source>
</evidence>
<feature type="transmembrane region" description="Helical" evidence="7">
    <location>
        <begin position="370"/>
        <end position="390"/>
    </location>
</feature>
<feature type="transmembrane region" description="Helical" evidence="7">
    <location>
        <begin position="79"/>
        <end position="98"/>
    </location>
</feature>
<reference evidence="10" key="1">
    <citation type="journal article" date="2022" name="Int. J. Syst. Evol. Microbiol.">
        <title>Anaeromyxobacter oryzae sp. nov., Anaeromyxobacter diazotrophicus sp. nov. and Anaeromyxobacter paludicola sp. nov., isolated from paddy soils.</title>
        <authorList>
            <person name="Itoh H."/>
            <person name="Xu Z."/>
            <person name="Mise K."/>
            <person name="Masuda Y."/>
            <person name="Ushijima N."/>
            <person name="Hayakawa C."/>
            <person name="Shiratori Y."/>
            <person name="Senoo K."/>
        </authorList>
    </citation>
    <scope>NUCLEOTIDE SEQUENCE [LARGE SCALE GENOMIC DNA]</scope>
    <source>
        <strain evidence="10">Red232</strain>
    </source>
</reference>
<dbReference type="PROSITE" id="PS50850">
    <property type="entry name" value="MFS"/>
    <property type="match status" value="1"/>
</dbReference>
<keyword evidence="6 7" id="KW-0472">Membrane</keyword>